<protein>
    <submittedName>
        <fullName evidence="1 2">Uncharacterized protein</fullName>
    </submittedName>
</protein>
<name>A0A084W3J3_ANOSI</name>
<reference evidence="2" key="2">
    <citation type="submission" date="2020-05" db="UniProtKB">
        <authorList>
            <consortium name="EnsemblMetazoa"/>
        </authorList>
    </citation>
    <scope>IDENTIFICATION</scope>
</reference>
<sequence length="50" mass="5345">MEPEAKIAIACGSFRLLTDCLVYAGRTTATAAPAQVGFWWGENVVASDKK</sequence>
<proteinExistence type="predicted"/>
<dbReference type="VEuPathDB" id="VectorBase:ASIC012694"/>
<organism evidence="1">
    <name type="scientific">Anopheles sinensis</name>
    <name type="common">Mosquito</name>
    <dbReference type="NCBI Taxonomy" id="74873"/>
    <lineage>
        <taxon>Eukaryota</taxon>
        <taxon>Metazoa</taxon>
        <taxon>Ecdysozoa</taxon>
        <taxon>Arthropoda</taxon>
        <taxon>Hexapoda</taxon>
        <taxon>Insecta</taxon>
        <taxon>Pterygota</taxon>
        <taxon>Neoptera</taxon>
        <taxon>Endopterygota</taxon>
        <taxon>Diptera</taxon>
        <taxon>Nematocera</taxon>
        <taxon>Culicoidea</taxon>
        <taxon>Culicidae</taxon>
        <taxon>Anophelinae</taxon>
        <taxon>Anopheles</taxon>
    </lineage>
</organism>
<evidence type="ECO:0000313" key="3">
    <source>
        <dbReference type="Proteomes" id="UP000030765"/>
    </source>
</evidence>
<evidence type="ECO:0000313" key="1">
    <source>
        <dbReference type="EMBL" id="KFB44787.1"/>
    </source>
</evidence>
<keyword evidence="3" id="KW-1185">Reference proteome</keyword>
<dbReference type="Proteomes" id="UP000030765">
    <property type="component" value="Unassembled WGS sequence"/>
</dbReference>
<dbReference type="EMBL" id="KE525293">
    <property type="protein sequence ID" value="KFB44787.1"/>
    <property type="molecule type" value="Genomic_DNA"/>
</dbReference>
<gene>
    <name evidence="1" type="ORF">ZHAS_00012694</name>
</gene>
<dbReference type="EMBL" id="ATLV01020055">
    <property type="status" value="NOT_ANNOTATED_CDS"/>
    <property type="molecule type" value="Genomic_DNA"/>
</dbReference>
<dbReference type="EnsemblMetazoa" id="ASIC012694-RA">
    <property type="protein sequence ID" value="ASIC012694-PA"/>
    <property type="gene ID" value="ASIC012694"/>
</dbReference>
<accession>A0A084W3J3</accession>
<dbReference type="AlphaFoldDB" id="A0A084W3J3"/>
<reference evidence="1 3" key="1">
    <citation type="journal article" date="2014" name="BMC Genomics">
        <title>Genome sequence of Anopheles sinensis provides insight into genetics basis of mosquito competence for malaria parasites.</title>
        <authorList>
            <person name="Zhou D."/>
            <person name="Zhang D."/>
            <person name="Ding G."/>
            <person name="Shi L."/>
            <person name="Hou Q."/>
            <person name="Ye Y."/>
            <person name="Xu Y."/>
            <person name="Zhou H."/>
            <person name="Xiong C."/>
            <person name="Li S."/>
            <person name="Yu J."/>
            <person name="Hong S."/>
            <person name="Yu X."/>
            <person name="Zou P."/>
            <person name="Chen C."/>
            <person name="Chang X."/>
            <person name="Wang W."/>
            <person name="Lv Y."/>
            <person name="Sun Y."/>
            <person name="Ma L."/>
            <person name="Shen B."/>
            <person name="Zhu C."/>
        </authorList>
    </citation>
    <scope>NUCLEOTIDE SEQUENCE [LARGE SCALE GENOMIC DNA]</scope>
</reference>
<evidence type="ECO:0000313" key="2">
    <source>
        <dbReference type="EnsemblMetazoa" id="ASIC012694-PA"/>
    </source>
</evidence>